<feature type="transmembrane region" description="Helical" evidence="5">
    <location>
        <begin position="107"/>
        <end position="124"/>
    </location>
</feature>
<dbReference type="Gene3D" id="3.30.565.10">
    <property type="entry name" value="Histidine kinase-like ATPase, C-terminal domain"/>
    <property type="match status" value="1"/>
</dbReference>
<gene>
    <name evidence="7" type="ORF">COB20_01560</name>
</gene>
<organism evidence="7 8">
    <name type="scientific">SAR86 cluster bacterium</name>
    <dbReference type="NCBI Taxonomy" id="2030880"/>
    <lineage>
        <taxon>Bacteria</taxon>
        <taxon>Pseudomonadati</taxon>
        <taxon>Pseudomonadota</taxon>
        <taxon>Gammaproteobacteria</taxon>
        <taxon>SAR86 cluster</taxon>
    </lineage>
</organism>
<dbReference type="CDD" id="cd16917">
    <property type="entry name" value="HATPase_UhpB-NarQ-NarX-like"/>
    <property type="match status" value="1"/>
</dbReference>
<proteinExistence type="predicted"/>
<comment type="caution">
    <text evidence="7">The sequence shown here is derived from an EMBL/GenBank/DDBJ whole genome shotgun (WGS) entry which is preliminary data.</text>
</comment>
<name>A0A2A4XI10_9GAMM</name>
<dbReference type="InterPro" id="IPR050482">
    <property type="entry name" value="Sensor_HK_TwoCompSys"/>
</dbReference>
<keyword evidence="5" id="KW-0812">Transmembrane</keyword>
<dbReference type="PANTHER" id="PTHR24421:SF59">
    <property type="entry name" value="OXYGEN SENSOR HISTIDINE KINASE NREB"/>
    <property type="match status" value="1"/>
</dbReference>
<evidence type="ECO:0000256" key="1">
    <source>
        <dbReference type="ARBA" id="ARBA00022679"/>
    </source>
</evidence>
<feature type="transmembrane region" description="Helical" evidence="5">
    <location>
        <begin position="36"/>
        <end position="57"/>
    </location>
</feature>
<feature type="transmembrane region" description="Helical" evidence="5">
    <location>
        <begin position="12"/>
        <end position="30"/>
    </location>
</feature>
<dbReference type="SUPFAM" id="SSF55874">
    <property type="entry name" value="ATPase domain of HSP90 chaperone/DNA topoisomerase II/histidine kinase"/>
    <property type="match status" value="1"/>
</dbReference>
<dbReference type="GO" id="GO:0000155">
    <property type="term" value="F:phosphorelay sensor kinase activity"/>
    <property type="evidence" value="ECO:0007669"/>
    <property type="project" value="InterPro"/>
</dbReference>
<feature type="region of interest" description="Disordered" evidence="4">
    <location>
        <begin position="221"/>
        <end position="245"/>
    </location>
</feature>
<dbReference type="EMBL" id="NVUL01000004">
    <property type="protein sequence ID" value="PCI81665.1"/>
    <property type="molecule type" value="Genomic_DNA"/>
</dbReference>
<keyword evidence="2" id="KW-0418">Kinase</keyword>
<sequence length="403" mass="45035">MTDSDYFNSEKALNFSGILVIVLIGSLAVYAEMDTWLWPLVAVLASSILIGFSVFLIGDDRSQKRRIFWILGLLITLFFFLVEVDFVAILTIVWVVQAAELYGPRRAAFLALASITVFMLSQVYHNGMENLFDSLISSVLYGLFQVFALSVVQRGIRERTLREETALLNRELIATRELLSQSTAQTERVRIARNLHDILGHHMTALILNLEVANHRVKQNISIENEDSDNKQGNQDTSEREKREYKAQEKVEQALALAKLLLGDIRSAVSELREDDRINLQSSIEKLTEDIPNLEFDVDCSAAPPIRSVQLAEILLRCSQEAITNVIRHSNANACRIAMTESRDLCVLTVTDNSSSQSEIVAGNGIKGMQERVAAIGGSLNWEHSVQGFSLRVKVPLGAENED</sequence>
<evidence type="ECO:0000259" key="6">
    <source>
        <dbReference type="Pfam" id="PF07730"/>
    </source>
</evidence>
<dbReference type="Pfam" id="PF07730">
    <property type="entry name" value="HisKA_3"/>
    <property type="match status" value="1"/>
</dbReference>
<feature type="domain" description="Signal transduction histidine kinase subgroup 3 dimerisation and phosphoacceptor" evidence="6">
    <location>
        <begin position="187"/>
        <end position="219"/>
    </location>
</feature>
<evidence type="ECO:0000256" key="3">
    <source>
        <dbReference type="ARBA" id="ARBA00023012"/>
    </source>
</evidence>
<dbReference type="AlphaFoldDB" id="A0A2A4XI10"/>
<accession>A0A2A4XI10</accession>
<keyword evidence="5" id="KW-0472">Membrane</keyword>
<evidence type="ECO:0000313" key="7">
    <source>
        <dbReference type="EMBL" id="PCI81665.1"/>
    </source>
</evidence>
<evidence type="ECO:0000256" key="4">
    <source>
        <dbReference type="SAM" id="MobiDB-lite"/>
    </source>
</evidence>
<protein>
    <recommendedName>
        <fullName evidence="6">Signal transduction histidine kinase subgroup 3 dimerisation and phosphoacceptor domain-containing protein</fullName>
    </recommendedName>
</protein>
<dbReference type="Gene3D" id="1.20.5.1930">
    <property type="match status" value="1"/>
</dbReference>
<reference evidence="8" key="1">
    <citation type="submission" date="2017-08" db="EMBL/GenBank/DDBJ databases">
        <title>A dynamic microbial community with high functional redundancy inhabits the cold, oxic subseafloor aquifer.</title>
        <authorList>
            <person name="Tully B.J."/>
            <person name="Wheat C.G."/>
            <person name="Glazer B.T."/>
            <person name="Huber J.A."/>
        </authorList>
    </citation>
    <scope>NUCLEOTIDE SEQUENCE [LARGE SCALE GENOMIC DNA]</scope>
</reference>
<keyword evidence="1" id="KW-0808">Transferase</keyword>
<evidence type="ECO:0000256" key="2">
    <source>
        <dbReference type="ARBA" id="ARBA00022777"/>
    </source>
</evidence>
<keyword evidence="5" id="KW-1133">Transmembrane helix</keyword>
<dbReference type="InterPro" id="IPR011712">
    <property type="entry name" value="Sig_transdc_His_kin_sub3_dim/P"/>
</dbReference>
<keyword evidence="3" id="KW-0902">Two-component regulatory system</keyword>
<dbReference type="Proteomes" id="UP000218767">
    <property type="component" value="Unassembled WGS sequence"/>
</dbReference>
<dbReference type="PANTHER" id="PTHR24421">
    <property type="entry name" value="NITRATE/NITRITE SENSOR PROTEIN NARX-RELATED"/>
    <property type="match status" value="1"/>
</dbReference>
<evidence type="ECO:0000256" key="5">
    <source>
        <dbReference type="SAM" id="Phobius"/>
    </source>
</evidence>
<feature type="transmembrane region" description="Helical" evidence="5">
    <location>
        <begin position="131"/>
        <end position="152"/>
    </location>
</feature>
<dbReference type="GO" id="GO:0046983">
    <property type="term" value="F:protein dimerization activity"/>
    <property type="evidence" value="ECO:0007669"/>
    <property type="project" value="InterPro"/>
</dbReference>
<evidence type="ECO:0000313" key="8">
    <source>
        <dbReference type="Proteomes" id="UP000218767"/>
    </source>
</evidence>
<dbReference type="GO" id="GO:0016020">
    <property type="term" value="C:membrane"/>
    <property type="evidence" value="ECO:0007669"/>
    <property type="project" value="InterPro"/>
</dbReference>
<feature type="transmembrane region" description="Helical" evidence="5">
    <location>
        <begin position="69"/>
        <end position="95"/>
    </location>
</feature>
<dbReference type="InterPro" id="IPR036890">
    <property type="entry name" value="HATPase_C_sf"/>
</dbReference>